<protein>
    <recommendedName>
        <fullName evidence="6">Serpentine receptor class gamma</fullName>
    </recommendedName>
</protein>
<comment type="caution">
    <text evidence="6">Lacks conserved residue(s) required for the propagation of feature annotation.</text>
</comment>
<feature type="transmembrane region" description="Helical" evidence="6">
    <location>
        <begin position="118"/>
        <end position="137"/>
    </location>
</feature>
<comment type="caution">
    <text evidence="7">The sequence shown here is derived from an EMBL/GenBank/DDBJ whole genome shotgun (WGS) entry which is preliminary data.</text>
</comment>
<organism evidence="7 8">
    <name type="scientific">Caenorhabditis angaria</name>
    <dbReference type="NCBI Taxonomy" id="860376"/>
    <lineage>
        <taxon>Eukaryota</taxon>
        <taxon>Metazoa</taxon>
        <taxon>Ecdysozoa</taxon>
        <taxon>Nematoda</taxon>
        <taxon>Chromadorea</taxon>
        <taxon>Rhabditida</taxon>
        <taxon>Rhabditina</taxon>
        <taxon>Rhabditomorpha</taxon>
        <taxon>Rhabditoidea</taxon>
        <taxon>Rhabditidae</taxon>
        <taxon>Peloderinae</taxon>
        <taxon>Caenorhabditis</taxon>
    </lineage>
</organism>
<evidence type="ECO:0000256" key="2">
    <source>
        <dbReference type="ARBA" id="ARBA00005692"/>
    </source>
</evidence>
<dbReference type="Pfam" id="PF02118">
    <property type="entry name" value="Srg"/>
    <property type="match status" value="1"/>
</dbReference>
<evidence type="ECO:0000256" key="4">
    <source>
        <dbReference type="ARBA" id="ARBA00022989"/>
    </source>
</evidence>
<dbReference type="GO" id="GO:0016020">
    <property type="term" value="C:membrane"/>
    <property type="evidence" value="ECO:0007669"/>
    <property type="project" value="UniProtKB-SubCell"/>
</dbReference>
<evidence type="ECO:0000256" key="3">
    <source>
        <dbReference type="ARBA" id="ARBA00022692"/>
    </source>
</evidence>
<feature type="transmembrane region" description="Helical" evidence="6">
    <location>
        <begin position="82"/>
        <end position="106"/>
    </location>
</feature>
<dbReference type="GO" id="GO:0004888">
    <property type="term" value="F:transmembrane signaling receptor activity"/>
    <property type="evidence" value="ECO:0007669"/>
    <property type="project" value="InterPro"/>
</dbReference>
<evidence type="ECO:0000256" key="5">
    <source>
        <dbReference type="ARBA" id="ARBA00023136"/>
    </source>
</evidence>
<accession>A0A9P1J432</accession>
<keyword evidence="5 6" id="KW-0472">Membrane</keyword>
<evidence type="ECO:0000313" key="8">
    <source>
        <dbReference type="Proteomes" id="UP001152747"/>
    </source>
</evidence>
<proteinExistence type="inferred from homology"/>
<gene>
    <name evidence="7" type="ORF">CAMP_LOCUS17241</name>
</gene>
<dbReference type="GO" id="GO:0007606">
    <property type="term" value="P:sensory perception of chemical stimulus"/>
    <property type="evidence" value="ECO:0007669"/>
    <property type="project" value="UniProtKB-UniRule"/>
</dbReference>
<keyword evidence="8" id="KW-1185">Reference proteome</keyword>
<evidence type="ECO:0000313" key="7">
    <source>
        <dbReference type="EMBL" id="CAI5454604.1"/>
    </source>
</evidence>
<reference evidence="7" key="1">
    <citation type="submission" date="2022-11" db="EMBL/GenBank/DDBJ databases">
        <authorList>
            <person name="Kikuchi T."/>
        </authorList>
    </citation>
    <scope>NUCLEOTIDE SEQUENCE</scope>
    <source>
        <strain evidence="7">PS1010</strain>
    </source>
</reference>
<comment type="subcellular location">
    <subcellularLocation>
        <location evidence="1">Membrane</location>
        <topology evidence="1">Multi-pass membrane protein</topology>
    </subcellularLocation>
</comment>
<sequence>MRSNHESLLLHQFMAPPSSTAPTNSTSQFVKNRYTYGTYFCIYTMIDFIVVTVLGLFTVHGLQKHFAAHQNVPRTRDKLKRITLIVAINSVIYVIFTCGTVIISVLIPDIDPLLQTDLLLIVWDMLNFTMTYTLLLCDKNVHEMISLKLVIIFKKFSGVVAPTHGIV</sequence>
<dbReference type="Proteomes" id="UP001152747">
    <property type="component" value="Unassembled WGS sequence"/>
</dbReference>
<name>A0A9P1J432_9PELO</name>
<dbReference type="InterPro" id="IPR000609">
    <property type="entry name" value="7TM_GPCR_serpentine_rcpt_Srg"/>
</dbReference>
<evidence type="ECO:0000256" key="1">
    <source>
        <dbReference type="ARBA" id="ARBA00004141"/>
    </source>
</evidence>
<feature type="transmembrane region" description="Helical" evidence="6">
    <location>
        <begin position="36"/>
        <end position="62"/>
    </location>
</feature>
<keyword evidence="4 6" id="KW-1133">Transmembrane helix</keyword>
<evidence type="ECO:0000256" key="6">
    <source>
        <dbReference type="RuleBase" id="RU280813"/>
    </source>
</evidence>
<dbReference type="AlphaFoldDB" id="A0A9P1J432"/>
<comment type="similarity">
    <text evidence="2 6">Belongs to the nematode receptor-like protein srg family.</text>
</comment>
<dbReference type="EMBL" id="CANHGI010000006">
    <property type="protein sequence ID" value="CAI5454604.1"/>
    <property type="molecule type" value="Genomic_DNA"/>
</dbReference>
<keyword evidence="3 6" id="KW-0812">Transmembrane</keyword>